<name>X1ECS1_9ZZZZ</name>
<feature type="non-terminal residue" evidence="1">
    <location>
        <position position="1"/>
    </location>
</feature>
<dbReference type="Pfam" id="PF13578">
    <property type="entry name" value="Methyltransf_24"/>
    <property type="match status" value="1"/>
</dbReference>
<organism evidence="1">
    <name type="scientific">marine sediment metagenome</name>
    <dbReference type="NCBI Taxonomy" id="412755"/>
    <lineage>
        <taxon>unclassified sequences</taxon>
        <taxon>metagenomes</taxon>
        <taxon>ecological metagenomes</taxon>
    </lineage>
</organism>
<gene>
    <name evidence="1" type="ORF">S03H2_03764</name>
</gene>
<evidence type="ECO:0008006" key="2">
    <source>
        <dbReference type="Google" id="ProtNLM"/>
    </source>
</evidence>
<dbReference type="AlphaFoldDB" id="X1ECS1"/>
<sequence length="153" mass="16836">PGLDLLMVDRWAPARPGDPDWEVDEEGARARPEDRRWHKTVALRNTAFAARRRTVLEADSAEGAAGFADSSLDFVFIDASHLYQAVLDDLRAWAPKVRPGGAMTGDDIDRPATATTPSAKFWDVRGALVAFAEETGPIDLWIGPDCIWGYRKG</sequence>
<dbReference type="SUPFAM" id="SSF53335">
    <property type="entry name" value="S-adenosyl-L-methionine-dependent methyltransferases"/>
    <property type="match status" value="1"/>
</dbReference>
<comment type="caution">
    <text evidence="1">The sequence shown here is derived from an EMBL/GenBank/DDBJ whole genome shotgun (WGS) entry which is preliminary data.</text>
</comment>
<proteinExistence type="predicted"/>
<protein>
    <recommendedName>
        <fullName evidence="2">Class I SAM-dependent methyltransferase</fullName>
    </recommendedName>
</protein>
<evidence type="ECO:0000313" key="1">
    <source>
        <dbReference type="EMBL" id="GAH31076.1"/>
    </source>
</evidence>
<dbReference type="Gene3D" id="3.40.50.150">
    <property type="entry name" value="Vaccinia Virus protein VP39"/>
    <property type="match status" value="1"/>
</dbReference>
<dbReference type="EMBL" id="BARU01001426">
    <property type="protein sequence ID" value="GAH31076.1"/>
    <property type="molecule type" value="Genomic_DNA"/>
</dbReference>
<dbReference type="InterPro" id="IPR029063">
    <property type="entry name" value="SAM-dependent_MTases_sf"/>
</dbReference>
<reference evidence="1" key="1">
    <citation type="journal article" date="2014" name="Front. Microbiol.">
        <title>High frequency of phylogenetically diverse reductive dehalogenase-homologous genes in deep subseafloor sedimentary metagenomes.</title>
        <authorList>
            <person name="Kawai M."/>
            <person name="Futagami T."/>
            <person name="Toyoda A."/>
            <person name="Takaki Y."/>
            <person name="Nishi S."/>
            <person name="Hori S."/>
            <person name="Arai W."/>
            <person name="Tsubouchi T."/>
            <person name="Morono Y."/>
            <person name="Uchiyama I."/>
            <person name="Ito T."/>
            <person name="Fujiyama A."/>
            <person name="Inagaki F."/>
            <person name="Takami H."/>
        </authorList>
    </citation>
    <scope>NUCLEOTIDE SEQUENCE</scope>
    <source>
        <strain evidence="1">Expedition CK06-06</strain>
    </source>
</reference>
<accession>X1ECS1</accession>